<dbReference type="PANTHER" id="PTHR33877:SF2">
    <property type="entry name" value="OS07G0170200 PROTEIN"/>
    <property type="match status" value="1"/>
</dbReference>
<keyword evidence="2" id="KW-0255">Endonuclease</keyword>
<name>B4VXR8_9CYAN</name>
<dbReference type="InterPro" id="IPR025938">
    <property type="entry name" value="RRXRR_dom"/>
</dbReference>
<gene>
    <name evidence="2" type="ORF">MC7420_1128</name>
</gene>
<sequence length="444" mass="50484">MSKLTLLYFGLVKPTQQIMSNYVFLIDANKTPMNPIHPAQARKLMEAGKAAVFRRYPFTLIMNRVVENIITYPLTLKIDPGSKTSGIALVNNRDEVVWGMELEHRGQQIKDALLTRRAVRQGRRGRNTRYRQARFLNCKRSKGWLAPSLMHRVLTIETWVKRLCQFAPIAEIRQELVRFDMQQMENPEISGVQYQQGTLFGFEVREYLLEKWGRKCTYCSKKGVPLQVEHIISRAKGGSDRVSNLCLACEKCNQKKGTSYLKDFLKGKPELENRILKQAKTPLKDAAAVNVTRSKLFETLKAMELPVTTGTGGQTKYNRTRLGLDKAHWLDAACVGVTEMLTVLTNKILQVKATGQGGRQRCQTDRLGYPHKYRPLRPIHGFCTGDIVKTIIPKGVNTGTYVARLCPYSNGRGEIYPTTGKKRIGIKLEYVEKPIHRKDGYSYG</sequence>
<dbReference type="eggNOG" id="COG1403">
    <property type="taxonomic scope" value="Bacteria"/>
</dbReference>
<dbReference type="GO" id="GO:0003676">
    <property type="term" value="F:nucleic acid binding"/>
    <property type="evidence" value="ECO:0007669"/>
    <property type="project" value="InterPro"/>
</dbReference>
<dbReference type="PANTHER" id="PTHR33877">
    <property type="entry name" value="SLL1193 PROTEIN"/>
    <property type="match status" value="1"/>
</dbReference>
<keyword evidence="3" id="KW-1185">Reference proteome</keyword>
<proteinExistence type="predicted"/>
<dbReference type="InterPro" id="IPR052892">
    <property type="entry name" value="NA-targeting_endonuclease"/>
</dbReference>
<evidence type="ECO:0000313" key="3">
    <source>
        <dbReference type="Proteomes" id="UP000003835"/>
    </source>
</evidence>
<feature type="domain" description="HNH nuclease" evidence="1">
    <location>
        <begin position="203"/>
        <end position="254"/>
    </location>
</feature>
<keyword evidence="2" id="KW-0378">Hydrolase</keyword>
<evidence type="ECO:0000259" key="1">
    <source>
        <dbReference type="SMART" id="SM00507"/>
    </source>
</evidence>
<dbReference type="GO" id="GO:0004519">
    <property type="term" value="F:endonuclease activity"/>
    <property type="evidence" value="ECO:0007669"/>
    <property type="project" value="UniProtKB-KW"/>
</dbReference>
<dbReference type="STRING" id="118168.MC7420_1128"/>
<dbReference type="InterPro" id="IPR047693">
    <property type="entry name" value="RNA-guided_IscB-like"/>
</dbReference>
<dbReference type="HOGENOM" id="CLU_036716_0_0_3"/>
<reference evidence="2 3" key="1">
    <citation type="submission" date="2008-07" db="EMBL/GenBank/DDBJ databases">
        <authorList>
            <person name="Tandeau de Marsac N."/>
            <person name="Ferriera S."/>
            <person name="Johnson J."/>
            <person name="Kravitz S."/>
            <person name="Beeson K."/>
            <person name="Sutton G."/>
            <person name="Rogers Y.-H."/>
            <person name="Friedman R."/>
            <person name="Frazier M."/>
            <person name="Venter J.C."/>
        </authorList>
    </citation>
    <scope>NUCLEOTIDE SEQUENCE [LARGE SCALE GENOMIC DNA]</scope>
    <source>
        <strain evidence="2 3">PCC 7420</strain>
    </source>
</reference>
<dbReference type="AlphaFoldDB" id="B4VXR8"/>
<accession>B4VXR8</accession>
<keyword evidence="2" id="KW-0540">Nuclease</keyword>
<dbReference type="EMBL" id="DS989858">
    <property type="protein sequence ID" value="EDX73332.1"/>
    <property type="molecule type" value="Genomic_DNA"/>
</dbReference>
<dbReference type="SMART" id="SM00507">
    <property type="entry name" value="HNHc"/>
    <property type="match status" value="1"/>
</dbReference>
<dbReference type="GO" id="GO:0008270">
    <property type="term" value="F:zinc ion binding"/>
    <property type="evidence" value="ECO:0007669"/>
    <property type="project" value="InterPro"/>
</dbReference>
<dbReference type="NCBIfam" id="NF040563">
    <property type="entry name" value="guided_IscB"/>
    <property type="match status" value="1"/>
</dbReference>
<evidence type="ECO:0000313" key="2">
    <source>
        <dbReference type="EMBL" id="EDX73332.1"/>
    </source>
</evidence>
<dbReference type="Gene3D" id="1.10.30.50">
    <property type="match status" value="1"/>
</dbReference>
<dbReference type="Proteomes" id="UP000003835">
    <property type="component" value="Unassembled WGS sequence"/>
</dbReference>
<protein>
    <submittedName>
        <fullName evidence="2">HNH endonuclease domain protein</fullName>
    </submittedName>
</protein>
<dbReference type="InterPro" id="IPR003615">
    <property type="entry name" value="HNH_nuc"/>
</dbReference>
<dbReference type="Pfam" id="PF01844">
    <property type="entry name" value="HNH"/>
    <property type="match status" value="1"/>
</dbReference>
<dbReference type="Pfam" id="PF14239">
    <property type="entry name" value="RRXRR"/>
    <property type="match status" value="1"/>
</dbReference>
<dbReference type="CDD" id="cd00085">
    <property type="entry name" value="HNHc"/>
    <property type="match status" value="1"/>
</dbReference>
<organism evidence="2 3">
    <name type="scientific">Coleofasciculus chthonoplastes PCC 7420</name>
    <dbReference type="NCBI Taxonomy" id="118168"/>
    <lineage>
        <taxon>Bacteria</taxon>
        <taxon>Bacillati</taxon>
        <taxon>Cyanobacteriota</taxon>
        <taxon>Cyanophyceae</taxon>
        <taxon>Coleofasciculales</taxon>
        <taxon>Coleofasciculaceae</taxon>
        <taxon>Coleofasciculus</taxon>
    </lineage>
</organism>
<dbReference type="InterPro" id="IPR002711">
    <property type="entry name" value="HNH"/>
</dbReference>